<feature type="non-terminal residue" evidence="1">
    <location>
        <position position="211"/>
    </location>
</feature>
<sequence>MHHFNFENPYNRTDFVQFLGQFLPDDFTPDNSPIKEEDLKFSRNYTSSVTRLGVCKQLDLEAFEIAHTSTRDARVGTSREAFRLMLHNSYHNKALIAFIPEGSTQYRFSLLQIEAEQKETSARITHNYSHPCRFSYLLGEGAHVKTPQQYLSEKGKIKFKDGSLFNDLLERFSIEALTKQFYKELFDWYQWALSDNDGFAVTYPNDIDTDT</sequence>
<accession>A0A5J4PWB8</accession>
<organism evidence="1">
    <name type="scientific">termite gut metagenome</name>
    <dbReference type="NCBI Taxonomy" id="433724"/>
    <lineage>
        <taxon>unclassified sequences</taxon>
        <taxon>metagenomes</taxon>
        <taxon>organismal metagenomes</taxon>
    </lineage>
</organism>
<name>A0A5J4PWB8_9ZZZZ</name>
<comment type="caution">
    <text evidence="1">The sequence shown here is derived from an EMBL/GenBank/DDBJ whole genome shotgun (WGS) entry which is preliminary data.</text>
</comment>
<protein>
    <submittedName>
        <fullName evidence="1">Uncharacterized protein</fullName>
    </submittedName>
</protein>
<proteinExistence type="predicted"/>
<dbReference type="AlphaFoldDB" id="A0A5J4PWB8"/>
<evidence type="ECO:0000313" key="1">
    <source>
        <dbReference type="EMBL" id="KAA6313091.1"/>
    </source>
</evidence>
<gene>
    <name evidence="1" type="ORF">EZS27_036084</name>
</gene>
<dbReference type="EMBL" id="SNRY01006215">
    <property type="protein sequence ID" value="KAA6313091.1"/>
    <property type="molecule type" value="Genomic_DNA"/>
</dbReference>
<reference evidence="1" key="1">
    <citation type="submission" date="2019-03" db="EMBL/GenBank/DDBJ databases">
        <title>Single cell metagenomics reveals metabolic interactions within the superorganism composed of flagellate Streblomastix strix and complex community of Bacteroidetes bacteria on its surface.</title>
        <authorList>
            <person name="Treitli S.C."/>
            <person name="Kolisko M."/>
            <person name="Husnik F."/>
            <person name="Keeling P."/>
            <person name="Hampl V."/>
        </authorList>
    </citation>
    <scope>NUCLEOTIDE SEQUENCE</scope>
    <source>
        <strain evidence="1">STM</strain>
    </source>
</reference>